<dbReference type="EMBL" id="JALNTZ010000003">
    <property type="protein sequence ID" value="KAJ3658924.1"/>
    <property type="molecule type" value="Genomic_DNA"/>
</dbReference>
<gene>
    <name evidence="1" type="ORF">Zmor_010638</name>
</gene>
<reference evidence="1" key="1">
    <citation type="journal article" date="2023" name="G3 (Bethesda)">
        <title>Whole genome assemblies of Zophobas morio and Tenebrio molitor.</title>
        <authorList>
            <person name="Kaur S."/>
            <person name="Stinson S.A."/>
            <person name="diCenzo G.C."/>
        </authorList>
    </citation>
    <scope>NUCLEOTIDE SEQUENCE</scope>
    <source>
        <strain evidence="1">QUZm001</strain>
    </source>
</reference>
<accession>A0AA38IPY7</accession>
<evidence type="ECO:0000313" key="1">
    <source>
        <dbReference type="EMBL" id="KAJ3658924.1"/>
    </source>
</evidence>
<comment type="caution">
    <text evidence="1">The sequence shown here is derived from an EMBL/GenBank/DDBJ whole genome shotgun (WGS) entry which is preliminary data.</text>
</comment>
<name>A0AA38IPY7_9CUCU</name>
<dbReference type="AlphaFoldDB" id="A0AA38IPY7"/>
<dbReference type="Proteomes" id="UP001168821">
    <property type="component" value="Unassembled WGS sequence"/>
</dbReference>
<protein>
    <submittedName>
        <fullName evidence="1">Uncharacterized protein</fullName>
    </submittedName>
</protein>
<organism evidence="1 2">
    <name type="scientific">Zophobas morio</name>
    <dbReference type="NCBI Taxonomy" id="2755281"/>
    <lineage>
        <taxon>Eukaryota</taxon>
        <taxon>Metazoa</taxon>
        <taxon>Ecdysozoa</taxon>
        <taxon>Arthropoda</taxon>
        <taxon>Hexapoda</taxon>
        <taxon>Insecta</taxon>
        <taxon>Pterygota</taxon>
        <taxon>Neoptera</taxon>
        <taxon>Endopterygota</taxon>
        <taxon>Coleoptera</taxon>
        <taxon>Polyphaga</taxon>
        <taxon>Cucujiformia</taxon>
        <taxon>Tenebrionidae</taxon>
        <taxon>Zophobas</taxon>
    </lineage>
</organism>
<keyword evidence="2" id="KW-1185">Reference proteome</keyword>
<evidence type="ECO:0000313" key="2">
    <source>
        <dbReference type="Proteomes" id="UP001168821"/>
    </source>
</evidence>
<proteinExistence type="predicted"/>
<sequence length="96" mass="10830">MALFSNLECTDIVLTYGEARGSALAPNEFFQKTYQIVVCQMCALLRTLQHFRDYGSFKPAPQDRGKLRSNRIANIEEAVLKSVEARPSTSTYHCLV</sequence>